<dbReference type="SUPFAM" id="SSF51735">
    <property type="entry name" value="NAD(P)-binding Rossmann-fold domains"/>
    <property type="match status" value="1"/>
</dbReference>
<dbReference type="InterPro" id="IPR006140">
    <property type="entry name" value="D-isomer_DH_NAD-bd"/>
</dbReference>
<dbReference type="PROSITE" id="PS00670">
    <property type="entry name" value="D_2_HYDROXYACID_DH_2"/>
    <property type="match status" value="1"/>
</dbReference>
<dbReference type="CDD" id="cd12162">
    <property type="entry name" value="2-Hacid_dh_4"/>
    <property type="match status" value="1"/>
</dbReference>
<dbReference type="InterPro" id="IPR036291">
    <property type="entry name" value="NAD(P)-bd_dom_sf"/>
</dbReference>
<evidence type="ECO:0000256" key="3">
    <source>
        <dbReference type="ARBA" id="ARBA00023027"/>
    </source>
</evidence>
<name>A0ABU2ZZW9_9GAMM</name>
<dbReference type="Pfam" id="PF02826">
    <property type="entry name" value="2-Hacid_dh_C"/>
    <property type="match status" value="1"/>
</dbReference>
<dbReference type="Proteomes" id="UP001266357">
    <property type="component" value="Unassembled WGS sequence"/>
</dbReference>
<dbReference type="InterPro" id="IPR006139">
    <property type="entry name" value="D-isomer_2_OHA_DH_cat_dom"/>
</dbReference>
<evidence type="ECO:0000256" key="2">
    <source>
        <dbReference type="ARBA" id="ARBA00023002"/>
    </source>
</evidence>
<evidence type="ECO:0000259" key="5">
    <source>
        <dbReference type="Pfam" id="PF00389"/>
    </source>
</evidence>
<organism evidence="7 8">
    <name type="scientific">Thalassotalea castellviae</name>
    <dbReference type="NCBI Taxonomy" id="3075612"/>
    <lineage>
        <taxon>Bacteria</taxon>
        <taxon>Pseudomonadati</taxon>
        <taxon>Pseudomonadota</taxon>
        <taxon>Gammaproteobacteria</taxon>
        <taxon>Alteromonadales</taxon>
        <taxon>Colwelliaceae</taxon>
        <taxon>Thalassotalea</taxon>
    </lineage>
</organism>
<dbReference type="PANTHER" id="PTHR43761">
    <property type="entry name" value="D-ISOMER SPECIFIC 2-HYDROXYACID DEHYDROGENASE FAMILY PROTEIN (AFU_ORTHOLOGUE AFUA_1G13630)"/>
    <property type="match status" value="1"/>
</dbReference>
<keyword evidence="2 4" id="KW-0560">Oxidoreductase</keyword>
<gene>
    <name evidence="7" type="ORF">RM573_07680</name>
</gene>
<evidence type="ECO:0000256" key="4">
    <source>
        <dbReference type="RuleBase" id="RU003719"/>
    </source>
</evidence>
<dbReference type="EMBL" id="JAVRIF010000003">
    <property type="protein sequence ID" value="MDT0603474.1"/>
    <property type="molecule type" value="Genomic_DNA"/>
</dbReference>
<dbReference type="Gene3D" id="3.40.50.720">
    <property type="entry name" value="NAD(P)-binding Rossmann-like Domain"/>
    <property type="match status" value="2"/>
</dbReference>
<feature type="domain" description="D-isomer specific 2-hydroxyacid dehydrogenase catalytic" evidence="5">
    <location>
        <begin position="23"/>
        <end position="316"/>
    </location>
</feature>
<sequence length="318" mass="34897">MHAVFLDQQTFSADIELTDIKNQISSLTCYPLTQPDEVLSRAQDADIIITNKVLLGEQLLAKLPQLKLICIAATGINNVDIDAAKKLNIGVTNVSGYAKGSVPQYVFGQMLEYFSQVSHHNLNVEQGLWQQSPSFCYHGNGSHELADKTLGLIGYGTLAQAVEKIALAFGMKVLIAERPNRENIRTGRIAFNTVVKEADVLSLHCPETTDTIGLINADVFNKMKSSAVLINTARGAIVNEVDLLNALKRNEIAYAILDVLKQEPPAPDHILLTDQPHNLKITAHIAWATIEAQQRLIKILANNIADFIDGKLTNRVDV</sequence>
<dbReference type="InterPro" id="IPR029753">
    <property type="entry name" value="D-isomer_DH_CS"/>
</dbReference>
<keyword evidence="8" id="KW-1185">Reference proteome</keyword>
<dbReference type="InterPro" id="IPR050418">
    <property type="entry name" value="D-iso_2-hydroxyacid_DH_PdxB"/>
</dbReference>
<feature type="domain" description="D-isomer specific 2-hydroxyacid dehydrogenase NAD-binding" evidence="6">
    <location>
        <begin position="108"/>
        <end position="286"/>
    </location>
</feature>
<reference evidence="7 8" key="1">
    <citation type="submission" date="2023-09" db="EMBL/GenBank/DDBJ databases">
        <authorList>
            <person name="Rey-Velasco X."/>
        </authorList>
    </citation>
    <scope>NUCLEOTIDE SEQUENCE [LARGE SCALE GENOMIC DNA]</scope>
    <source>
        <strain evidence="7 8">W431</strain>
    </source>
</reference>
<protein>
    <submittedName>
        <fullName evidence="7">D-2-hydroxyacid dehydrogenase</fullName>
    </submittedName>
</protein>
<evidence type="ECO:0000256" key="1">
    <source>
        <dbReference type="ARBA" id="ARBA00005854"/>
    </source>
</evidence>
<comment type="caution">
    <text evidence="7">The sequence shown here is derived from an EMBL/GenBank/DDBJ whole genome shotgun (WGS) entry which is preliminary data.</text>
</comment>
<dbReference type="RefSeq" id="WP_311579688.1">
    <property type="nucleotide sequence ID" value="NZ_JAVRIF010000003.1"/>
</dbReference>
<comment type="similarity">
    <text evidence="1 4">Belongs to the D-isomer specific 2-hydroxyacid dehydrogenase family.</text>
</comment>
<dbReference type="SUPFAM" id="SSF52283">
    <property type="entry name" value="Formate/glycerate dehydrogenase catalytic domain-like"/>
    <property type="match status" value="1"/>
</dbReference>
<dbReference type="PANTHER" id="PTHR43761:SF1">
    <property type="entry name" value="D-ISOMER SPECIFIC 2-HYDROXYACID DEHYDROGENASE CATALYTIC DOMAIN-CONTAINING PROTEIN-RELATED"/>
    <property type="match status" value="1"/>
</dbReference>
<proteinExistence type="inferred from homology"/>
<keyword evidence="3" id="KW-0520">NAD</keyword>
<dbReference type="Pfam" id="PF00389">
    <property type="entry name" value="2-Hacid_dh"/>
    <property type="match status" value="1"/>
</dbReference>
<dbReference type="PROSITE" id="PS00671">
    <property type="entry name" value="D_2_HYDROXYACID_DH_3"/>
    <property type="match status" value="1"/>
</dbReference>
<evidence type="ECO:0000313" key="7">
    <source>
        <dbReference type="EMBL" id="MDT0603474.1"/>
    </source>
</evidence>
<evidence type="ECO:0000259" key="6">
    <source>
        <dbReference type="Pfam" id="PF02826"/>
    </source>
</evidence>
<accession>A0ABU2ZZW9</accession>
<evidence type="ECO:0000313" key="8">
    <source>
        <dbReference type="Proteomes" id="UP001266357"/>
    </source>
</evidence>